<accession>A0A438GX38</accession>
<proteinExistence type="predicted"/>
<dbReference type="EMBL" id="QGNW01000323">
    <property type="protein sequence ID" value="RVW76770.1"/>
    <property type="molecule type" value="Genomic_DNA"/>
</dbReference>
<evidence type="ECO:0008006" key="7">
    <source>
        <dbReference type="Google" id="ProtNLM"/>
    </source>
</evidence>
<comment type="subcellular location">
    <subcellularLocation>
        <location evidence="1">Nucleus</location>
    </subcellularLocation>
</comment>
<evidence type="ECO:0000256" key="3">
    <source>
        <dbReference type="SAM" id="MobiDB-lite"/>
    </source>
</evidence>
<evidence type="ECO:0000256" key="1">
    <source>
        <dbReference type="ARBA" id="ARBA00004123"/>
    </source>
</evidence>
<protein>
    <recommendedName>
        <fullName evidence="7">Oxidative stress 3</fullName>
    </recommendedName>
</protein>
<evidence type="ECO:0000313" key="6">
    <source>
        <dbReference type="Proteomes" id="UP000288805"/>
    </source>
</evidence>
<feature type="compositionally biased region" description="Low complexity" evidence="3">
    <location>
        <begin position="50"/>
        <end position="91"/>
    </location>
</feature>
<dbReference type="AlphaFoldDB" id="A0A438GX38"/>
<reference evidence="4 6" key="1">
    <citation type="journal article" date="2018" name="PLoS Genet.">
        <title>Population sequencing reveals clonal diversity and ancestral inbreeding in the grapevine cultivar Chardonnay.</title>
        <authorList>
            <person name="Roach M.J."/>
            <person name="Johnson D.L."/>
            <person name="Bohlmann J."/>
            <person name="van Vuuren H.J."/>
            <person name="Jones S.J."/>
            <person name="Pretorius I.S."/>
            <person name="Schmidt S.A."/>
            <person name="Borneman A.R."/>
        </authorList>
    </citation>
    <scope>NUCLEOTIDE SEQUENCE [LARGE SCALE GENOMIC DNA]</scope>
    <source>
        <strain evidence="6">cv. Chardonnay</strain>
        <strain evidence="4">I10V1</strain>
        <tissue evidence="4">Leaf</tissue>
    </source>
</reference>
<dbReference type="GO" id="GO:0005634">
    <property type="term" value="C:nucleus"/>
    <property type="evidence" value="ECO:0007669"/>
    <property type="project" value="UniProtKB-SubCell"/>
</dbReference>
<dbReference type="InterPro" id="IPR051992">
    <property type="entry name" value="OxStress_Response_Reg"/>
</dbReference>
<keyword evidence="2" id="KW-0539">Nucleus</keyword>
<comment type="caution">
    <text evidence="4">The sequence shown here is derived from an EMBL/GenBank/DDBJ whole genome shotgun (WGS) entry which is preliminary data.</text>
</comment>
<sequence>MAKSDHIQVFGSPCSIMIYDHEKGAKQRDDNWVIMEADGEDDDSNYNPRSSSSSLEDSITSHGSSASSSDLVDDASSSSTSYSSVSPSHSSGPLYELSELMAQLPIKRGLSKYYEGKSQSFTSLSSVRSIEDLAKKESPYRRKMKVCKSYGGGLDTHKAYTLPRAIISKKRGSAASLSLLSRRGSFVNSCRPPMIPVQKNL</sequence>
<evidence type="ECO:0000313" key="5">
    <source>
        <dbReference type="EMBL" id="RVX16995.1"/>
    </source>
</evidence>
<dbReference type="Proteomes" id="UP000288805">
    <property type="component" value="Unassembled WGS sequence"/>
</dbReference>
<dbReference type="PANTHER" id="PTHR33172">
    <property type="entry name" value="OS08G0516900 PROTEIN"/>
    <property type="match status" value="1"/>
</dbReference>
<evidence type="ECO:0000313" key="4">
    <source>
        <dbReference type="EMBL" id="RVW76770.1"/>
    </source>
</evidence>
<gene>
    <name evidence="5" type="ORF">CK203_002988</name>
    <name evidence="4" type="ORF">CK203_050492</name>
</gene>
<name>A0A438GX38_VITVI</name>
<dbReference type="PANTHER" id="PTHR33172:SF104">
    <property type="entry name" value="OS02G0227100 PROTEIN"/>
    <property type="match status" value="1"/>
</dbReference>
<dbReference type="GO" id="GO:0006950">
    <property type="term" value="P:response to stress"/>
    <property type="evidence" value="ECO:0007669"/>
    <property type="project" value="UniProtKB-ARBA"/>
</dbReference>
<dbReference type="EMBL" id="QGNW01000014">
    <property type="protein sequence ID" value="RVX16995.1"/>
    <property type="molecule type" value="Genomic_DNA"/>
</dbReference>
<organism evidence="4 6">
    <name type="scientific">Vitis vinifera</name>
    <name type="common">Grape</name>
    <dbReference type="NCBI Taxonomy" id="29760"/>
    <lineage>
        <taxon>Eukaryota</taxon>
        <taxon>Viridiplantae</taxon>
        <taxon>Streptophyta</taxon>
        <taxon>Embryophyta</taxon>
        <taxon>Tracheophyta</taxon>
        <taxon>Spermatophyta</taxon>
        <taxon>Magnoliopsida</taxon>
        <taxon>eudicotyledons</taxon>
        <taxon>Gunneridae</taxon>
        <taxon>Pentapetalae</taxon>
        <taxon>rosids</taxon>
        <taxon>Vitales</taxon>
        <taxon>Vitaceae</taxon>
        <taxon>Viteae</taxon>
        <taxon>Vitis</taxon>
    </lineage>
</organism>
<evidence type="ECO:0000256" key="2">
    <source>
        <dbReference type="ARBA" id="ARBA00023242"/>
    </source>
</evidence>
<feature type="region of interest" description="Disordered" evidence="3">
    <location>
        <begin position="28"/>
        <end position="91"/>
    </location>
</feature>